<dbReference type="GO" id="GO:0004672">
    <property type="term" value="F:protein kinase activity"/>
    <property type="evidence" value="ECO:0007669"/>
    <property type="project" value="InterPro"/>
</dbReference>
<dbReference type="AlphaFoldDB" id="A0A218WBF8"/>
<dbReference type="SUPFAM" id="SSF56112">
    <property type="entry name" value="Protein kinase-like (PK-like)"/>
    <property type="match status" value="1"/>
</dbReference>
<reference evidence="3" key="2">
    <citation type="submission" date="2017-06" db="EMBL/GenBank/DDBJ databases">
        <title>The pomegranate genome and the genomics of punicalagin biosynthesis.</title>
        <authorList>
            <person name="Xu C."/>
        </authorList>
    </citation>
    <scope>NUCLEOTIDE SEQUENCE [LARGE SCALE GENOMIC DNA]</scope>
    <source>
        <tissue evidence="3">Fresh leaf</tissue>
    </source>
</reference>
<accession>A0A218WBF8</accession>
<reference evidence="5" key="3">
    <citation type="journal article" date="2020" name="Plant Biotechnol. J.">
        <title>The pomegranate (Punica granatum L.) draft genome dissects genetic divergence between soft- and hard-seeded cultivars.</title>
        <authorList>
            <person name="Luo X."/>
            <person name="Li H."/>
            <person name="Wu Z."/>
            <person name="Yao W."/>
            <person name="Zhao P."/>
            <person name="Cao D."/>
            <person name="Yu H."/>
            <person name="Li K."/>
            <person name="Poudel K."/>
            <person name="Zhao D."/>
            <person name="Zhang F."/>
            <person name="Xia X."/>
            <person name="Chen L."/>
            <person name="Wang Q."/>
            <person name="Jing D."/>
            <person name="Cao S."/>
        </authorList>
    </citation>
    <scope>NUCLEOTIDE SEQUENCE [LARGE SCALE GENOMIC DNA]</scope>
</reference>
<dbReference type="EMBL" id="MTKT01004810">
    <property type="protein sequence ID" value="OWM70207.1"/>
    <property type="molecule type" value="Genomic_DNA"/>
</dbReference>
<sequence length="449" mass="49308">MCRKGTAVDAVRPNSQKPLSRTRRKSESSTDQSSRPSSLASSSAFFSNSLNFAAANRSSSASVSSCQSSLSRTKPELLPSPSNLKKNFLPDNPHIYDFSEISSATGNFLSGCLSSSYSAWRCRLRDRDAVLLQRRLRRVIDTPNLCRLMSRVCSSHHSSVIKLLGASVSGNHIYLAYDFVRGVNLSDCLRNRRNPEFTLLATWVSRMQVAADIAHGLDYIHNFTGMSKRSSPKNPCSGFVHNRIKSSSIILAEGSLNAKICHFGTAQLCGEVGAFDESQQQVDKSGSVLRRNSSNAMKFEGARGYMSPEFRARGAGTQKSDVYAFGVVILEILSGEEPLKFLGDERAGYNDGSGEGYRSVSVIETAREAAASGSGAVRKWVDRRLKDSFPVEVAKQMVRLGLDCVEEDPDRRPDMGRVTSRVSKLYLESEGWAERFALRANLSVSIAPR</sequence>
<dbReference type="Pfam" id="PF00069">
    <property type="entry name" value="Pkinase"/>
    <property type="match status" value="1"/>
</dbReference>
<dbReference type="RefSeq" id="XP_031379279.1">
    <property type="nucleotide sequence ID" value="XM_031523419.1"/>
</dbReference>
<dbReference type="Proteomes" id="UP000515151">
    <property type="component" value="Chromosome 2"/>
</dbReference>
<dbReference type="Gene3D" id="1.10.510.10">
    <property type="entry name" value="Transferase(Phosphotransferase) domain 1"/>
    <property type="match status" value="1"/>
</dbReference>
<gene>
    <name evidence="6" type="primary">LOC116194570</name>
    <name evidence="3" type="ORF">CDL15_Pgr026057</name>
</gene>
<proteinExistence type="predicted"/>
<dbReference type="InterPro" id="IPR011009">
    <property type="entry name" value="Kinase-like_dom_sf"/>
</dbReference>
<name>A0A218WBF8_PUNGR</name>
<evidence type="ECO:0000256" key="1">
    <source>
        <dbReference type="SAM" id="MobiDB-lite"/>
    </source>
</evidence>
<dbReference type="InterPro" id="IPR000719">
    <property type="entry name" value="Prot_kinase_dom"/>
</dbReference>
<evidence type="ECO:0000313" key="6">
    <source>
        <dbReference type="RefSeq" id="XP_031379279.1"/>
    </source>
</evidence>
<evidence type="ECO:0000313" key="4">
    <source>
        <dbReference type="Proteomes" id="UP000197138"/>
    </source>
</evidence>
<dbReference type="PANTHER" id="PTHR46863">
    <property type="entry name" value="OS09G0572100 PROTEIN"/>
    <property type="match status" value="1"/>
</dbReference>
<evidence type="ECO:0000313" key="5">
    <source>
        <dbReference type="Proteomes" id="UP000515151"/>
    </source>
</evidence>
<feature type="region of interest" description="Disordered" evidence="1">
    <location>
        <begin position="1"/>
        <end position="41"/>
    </location>
</feature>
<dbReference type="Proteomes" id="UP000197138">
    <property type="component" value="Unassembled WGS sequence"/>
</dbReference>
<feature type="domain" description="Protein kinase" evidence="2">
    <location>
        <begin position="102"/>
        <end position="427"/>
    </location>
</feature>
<organism evidence="3 4">
    <name type="scientific">Punica granatum</name>
    <name type="common">Pomegranate</name>
    <dbReference type="NCBI Taxonomy" id="22663"/>
    <lineage>
        <taxon>Eukaryota</taxon>
        <taxon>Viridiplantae</taxon>
        <taxon>Streptophyta</taxon>
        <taxon>Embryophyta</taxon>
        <taxon>Tracheophyta</taxon>
        <taxon>Spermatophyta</taxon>
        <taxon>Magnoliopsida</taxon>
        <taxon>eudicotyledons</taxon>
        <taxon>Gunneridae</taxon>
        <taxon>Pentapetalae</taxon>
        <taxon>rosids</taxon>
        <taxon>malvids</taxon>
        <taxon>Myrtales</taxon>
        <taxon>Lythraceae</taxon>
        <taxon>Punica</taxon>
    </lineage>
</organism>
<evidence type="ECO:0000259" key="2">
    <source>
        <dbReference type="PROSITE" id="PS50011"/>
    </source>
</evidence>
<protein>
    <submittedName>
        <fullName evidence="6">LysM domain receptor-like kinase 3</fullName>
    </submittedName>
</protein>
<dbReference type="GeneID" id="116194570"/>
<keyword evidence="5" id="KW-1185">Reference proteome</keyword>
<dbReference type="OrthoDB" id="4062651at2759"/>
<dbReference type="GO" id="GO:0005524">
    <property type="term" value="F:ATP binding"/>
    <property type="evidence" value="ECO:0007669"/>
    <property type="project" value="InterPro"/>
</dbReference>
<evidence type="ECO:0000313" key="3">
    <source>
        <dbReference type="EMBL" id="OWM70207.1"/>
    </source>
</evidence>
<reference evidence="4" key="1">
    <citation type="journal article" date="2017" name="Plant J.">
        <title>The pomegranate (Punica granatum L.) genome and the genomics of punicalagin biosynthesis.</title>
        <authorList>
            <person name="Qin G."/>
            <person name="Xu C."/>
            <person name="Ming R."/>
            <person name="Tang H."/>
            <person name="Guyot R."/>
            <person name="Kramer E.M."/>
            <person name="Hu Y."/>
            <person name="Yi X."/>
            <person name="Qi Y."/>
            <person name="Xu X."/>
            <person name="Gao Z."/>
            <person name="Pan H."/>
            <person name="Jian J."/>
            <person name="Tian Y."/>
            <person name="Yue Z."/>
            <person name="Xu Y."/>
        </authorList>
    </citation>
    <scope>NUCLEOTIDE SEQUENCE [LARGE SCALE GENOMIC DNA]</scope>
    <source>
        <strain evidence="4">cv. Dabenzi</strain>
    </source>
</reference>
<dbReference type="PROSITE" id="PS50011">
    <property type="entry name" value="PROTEIN_KINASE_DOM"/>
    <property type="match status" value="1"/>
</dbReference>
<reference evidence="6" key="4">
    <citation type="submission" date="2025-04" db="UniProtKB">
        <authorList>
            <consortium name="RefSeq"/>
        </authorList>
    </citation>
    <scope>IDENTIFICATION</scope>
    <source>
        <tissue evidence="6">Leaf</tissue>
    </source>
</reference>
<dbReference type="PANTHER" id="PTHR46863:SF2">
    <property type="entry name" value="LYSM DOMAIN RECEPTOR-LIKE KINASE 3"/>
    <property type="match status" value="1"/>
</dbReference>